<dbReference type="EMBL" id="VSSQ01131414">
    <property type="protein sequence ID" value="MPN58566.1"/>
    <property type="molecule type" value="Genomic_DNA"/>
</dbReference>
<evidence type="ECO:0000313" key="1">
    <source>
        <dbReference type="EMBL" id="MPN58566.1"/>
    </source>
</evidence>
<comment type="caution">
    <text evidence="1">The sequence shown here is derived from an EMBL/GenBank/DDBJ whole genome shotgun (WGS) entry which is preliminary data.</text>
</comment>
<sequence>MQNLDFLRCADDRLTAERDRVALEIDRQAVVGNDARVALGLFGCAAKHRLDAGDHLAWAKRFYDIVVRAELQPDNAVNLLAFCGEHQNRQLRGFANLATDLDSAHLRHHNIQYAEHDLRRKALQRGSAVERVHRFKALRFEIYPQRLVYDLIIVRN</sequence>
<reference evidence="1" key="1">
    <citation type="submission" date="2019-08" db="EMBL/GenBank/DDBJ databases">
        <authorList>
            <person name="Kucharzyk K."/>
            <person name="Murdoch R.W."/>
            <person name="Higgins S."/>
            <person name="Loffler F."/>
        </authorList>
    </citation>
    <scope>NUCLEOTIDE SEQUENCE</scope>
</reference>
<accession>A0A645J539</accession>
<protein>
    <submittedName>
        <fullName evidence="1">Uncharacterized protein</fullName>
    </submittedName>
</protein>
<organism evidence="1">
    <name type="scientific">bioreactor metagenome</name>
    <dbReference type="NCBI Taxonomy" id="1076179"/>
    <lineage>
        <taxon>unclassified sequences</taxon>
        <taxon>metagenomes</taxon>
        <taxon>ecological metagenomes</taxon>
    </lineage>
</organism>
<name>A0A645J539_9ZZZZ</name>
<gene>
    <name evidence="1" type="ORF">SDC9_206273</name>
</gene>
<proteinExistence type="predicted"/>
<dbReference type="AlphaFoldDB" id="A0A645J539"/>